<dbReference type="AlphaFoldDB" id="A0A7Y9LB85"/>
<dbReference type="PROSITE" id="PS51084">
    <property type="entry name" value="HIT_2"/>
    <property type="match status" value="1"/>
</dbReference>
<evidence type="ECO:0000256" key="2">
    <source>
        <dbReference type="PIRSR" id="PIRSR601310-3"/>
    </source>
</evidence>
<dbReference type="GO" id="GO:0003824">
    <property type="term" value="F:catalytic activity"/>
    <property type="evidence" value="ECO:0007669"/>
    <property type="project" value="InterPro"/>
</dbReference>
<dbReference type="RefSeq" id="WP_179748404.1">
    <property type="nucleotide sequence ID" value="NZ_JACCBU010000001.1"/>
</dbReference>
<dbReference type="InterPro" id="IPR001310">
    <property type="entry name" value="Histidine_triad_HIT"/>
</dbReference>
<organism evidence="5 6">
    <name type="scientific">Microlunatus parietis</name>
    <dbReference type="NCBI Taxonomy" id="682979"/>
    <lineage>
        <taxon>Bacteria</taxon>
        <taxon>Bacillati</taxon>
        <taxon>Actinomycetota</taxon>
        <taxon>Actinomycetes</taxon>
        <taxon>Propionibacteriales</taxon>
        <taxon>Propionibacteriaceae</taxon>
        <taxon>Microlunatus</taxon>
    </lineage>
</organism>
<protein>
    <submittedName>
        <fullName evidence="5">Histidine triad (HIT) family protein</fullName>
    </submittedName>
</protein>
<evidence type="ECO:0000313" key="5">
    <source>
        <dbReference type="EMBL" id="NYE69556.1"/>
    </source>
</evidence>
<evidence type="ECO:0000256" key="1">
    <source>
        <dbReference type="PIRSR" id="PIRSR601310-1"/>
    </source>
</evidence>
<proteinExistence type="predicted"/>
<dbReference type="InterPro" id="IPR011146">
    <property type="entry name" value="HIT-like"/>
</dbReference>
<evidence type="ECO:0000313" key="6">
    <source>
        <dbReference type="Proteomes" id="UP000569914"/>
    </source>
</evidence>
<dbReference type="SUPFAM" id="SSF54197">
    <property type="entry name" value="HIT-like"/>
    <property type="match status" value="1"/>
</dbReference>
<evidence type="ECO:0000256" key="3">
    <source>
        <dbReference type="PROSITE-ProRule" id="PRU00464"/>
    </source>
</evidence>
<dbReference type="Proteomes" id="UP000569914">
    <property type="component" value="Unassembled WGS sequence"/>
</dbReference>
<dbReference type="InterPro" id="IPR036265">
    <property type="entry name" value="HIT-like_sf"/>
</dbReference>
<dbReference type="Gene3D" id="3.30.428.10">
    <property type="entry name" value="HIT-like"/>
    <property type="match status" value="1"/>
</dbReference>
<dbReference type="Pfam" id="PF01230">
    <property type="entry name" value="HIT"/>
    <property type="match status" value="1"/>
</dbReference>
<dbReference type="PRINTS" id="PR00332">
    <property type="entry name" value="HISTRIAD"/>
</dbReference>
<accession>A0A7Y9LB85</accession>
<dbReference type="PANTHER" id="PTHR46648">
    <property type="entry name" value="HIT FAMILY PROTEIN 1"/>
    <property type="match status" value="1"/>
</dbReference>
<feature type="active site" description="Tele-AMP-histidine intermediate" evidence="1">
    <location>
        <position position="100"/>
    </location>
</feature>
<gene>
    <name evidence="5" type="ORF">BKA15_000885</name>
</gene>
<dbReference type="PANTHER" id="PTHR46648:SF1">
    <property type="entry name" value="ADENOSINE 5'-MONOPHOSPHORAMIDASE HNT1"/>
    <property type="match status" value="1"/>
</dbReference>
<dbReference type="GO" id="GO:0009117">
    <property type="term" value="P:nucleotide metabolic process"/>
    <property type="evidence" value="ECO:0007669"/>
    <property type="project" value="TreeGrafter"/>
</dbReference>
<reference evidence="5 6" key="1">
    <citation type="submission" date="2020-07" db="EMBL/GenBank/DDBJ databases">
        <title>Sequencing the genomes of 1000 actinobacteria strains.</title>
        <authorList>
            <person name="Klenk H.-P."/>
        </authorList>
    </citation>
    <scope>NUCLEOTIDE SEQUENCE [LARGE SCALE GENOMIC DNA]</scope>
    <source>
        <strain evidence="5 6">DSM 22083</strain>
    </source>
</reference>
<name>A0A7Y9LB85_9ACTN</name>
<evidence type="ECO:0000259" key="4">
    <source>
        <dbReference type="PROSITE" id="PS51084"/>
    </source>
</evidence>
<keyword evidence="6" id="KW-1185">Reference proteome</keyword>
<feature type="domain" description="HIT" evidence="4">
    <location>
        <begin position="7"/>
        <end position="113"/>
    </location>
</feature>
<dbReference type="EMBL" id="JACCBU010000001">
    <property type="protein sequence ID" value="NYE69556.1"/>
    <property type="molecule type" value="Genomic_DNA"/>
</dbReference>
<sequence>MADPDCVFCKIISGEFPSRRVYEDDHAIAFLDLQPWHRGHTLVVPREHVASVVEGAPVMAELGPAIDHCARLLVDRLDADGLNVASSAGAVAGQEVFHLHVHLIPRYADAPGLRNLIKPQPAEPAELDAVLAQINGAA</sequence>
<feature type="short sequence motif" description="Histidine triad motif" evidence="2 3">
    <location>
        <begin position="98"/>
        <end position="102"/>
    </location>
</feature>
<comment type="caution">
    <text evidence="5">The sequence shown here is derived from an EMBL/GenBank/DDBJ whole genome shotgun (WGS) entry which is preliminary data.</text>
</comment>